<dbReference type="InterPro" id="IPR045275">
    <property type="entry name" value="MscS_archaea/bacteria_type"/>
</dbReference>
<evidence type="ECO:0000256" key="5">
    <source>
        <dbReference type="ARBA" id="ARBA00022989"/>
    </source>
</evidence>
<dbReference type="Pfam" id="PF21082">
    <property type="entry name" value="MS_channel_3rd"/>
    <property type="match status" value="1"/>
</dbReference>
<dbReference type="InterPro" id="IPR011014">
    <property type="entry name" value="MscS_channel_TM-2"/>
</dbReference>
<evidence type="ECO:0000313" key="12">
    <source>
        <dbReference type="Proteomes" id="UP000324143"/>
    </source>
</evidence>
<dbReference type="GO" id="GO:0005886">
    <property type="term" value="C:plasma membrane"/>
    <property type="evidence" value="ECO:0007669"/>
    <property type="project" value="UniProtKB-SubCell"/>
</dbReference>
<feature type="transmembrane region" description="Helical" evidence="7">
    <location>
        <begin position="12"/>
        <end position="33"/>
    </location>
</feature>
<dbReference type="Gene3D" id="2.30.30.60">
    <property type="match status" value="1"/>
</dbReference>
<keyword evidence="4 7" id="KW-0812">Transmembrane</keyword>
<dbReference type="SUPFAM" id="SSF82861">
    <property type="entry name" value="Mechanosensitive channel protein MscS (YggB), transmembrane region"/>
    <property type="match status" value="1"/>
</dbReference>
<evidence type="ECO:0000313" key="11">
    <source>
        <dbReference type="EMBL" id="TYB31365.1"/>
    </source>
</evidence>
<dbReference type="InterPro" id="IPR049278">
    <property type="entry name" value="MS_channel_C"/>
</dbReference>
<dbReference type="InterPro" id="IPR006685">
    <property type="entry name" value="MscS_channel_2nd"/>
</dbReference>
<dbReference type="PANTHER" id="PTHR30221">
    <property type="entry name" value="SMALL-CONDUCTANCE MECHANOSENSITIVE CHANNEL"/>
    <property type="match status" value="1"/>
</dbReference>
<keyword evidence="3" id="KW-1003">Cell membrane</keyword>
<feature type="domain" description="Mechanosensitive ion channel MscS" evidence="8">
    <location>
        <begin position="94"/>
        <end position="161"/>
    </location>
</feature>
<feature type="domain" description="Mechanosensitive ion channel MscS C-terminal" evidence="9">
    <location>
        <begin position="168"/>
        <end position="249"/>
    </location>
</feature>
<evidence type="ECO:0000256" key="7">
    <source>
        <dbReference type="SAM" id="Phobius"/>
    </source>
</evidence>
<dbReference type="GO" id="GO:0008381">
    <property type="term" value="F:mechanosensitive monoatomic ion channel activity"/>
    <property type="evidence" value="ECO:0007669"/>
    <property type="project" value="InterPro"/>
</dbReference>
<evidence type="ECO:0000259" key="10">
    <source>
        <dbReference type="Pfam" id="PF21088"/>
    </source>
</evidence>
<keyword evidence="12" id="KW-1185">Reference proteome</keyword>
<dbReference type="Gene3D" id="3.30.70.100">
    <property type="match status" value="1"/>
</dbReference>
<name>A0A5D0MHK9_9BACT</name>
<dbReference type="Pfam" id="PF21088">
    <property type="entry name" value="MS_channel_1st"/>
    <property type="match status" value="1"/>
</dbReference>
<proteinExistence type="inferred from homology"/>
<evidence type="ECO:0000259" key="9">
    <source>
        <dbReference type="Pfam" id="PF21082"/>
    </source>
</evidence>
<dbReference type="PANTHER" id="PTHR30221:SF20">
    <property type="entry name" value="SMALL-CONDUCTANCE MECHANOSENSITIVE CHANNEL"/>
    <property type="match status" value="1"/>
</dbReference>
<evidence type="ECO:0000256" key="2">
    <source>
        <dbReference type="ARBA" id="ARBA00008017"/>
    </source>
</evidence>
<feature type="domain" description="Mechanosensitive ion channel transmembrane helices 2/3" evidence="10">
    <location>
        <begin position="59"/>
        <end position="93"/>
    </location>
</feature>
<comment type="caution">
    <text evidence="11">The sequence shown here is derived from an EMBL/GenBank/DDBJ whole genome shotgun (WGS) entry which is preliminary data.</text>
</comment>
<evidence type="ECO:0000256" key="1">
    <source>
        <dbReference type="ARBA" id="ARBA00004651"/>
    </source>
</evidence>
<dbReference type="EMBL" id="VSIX01000035">
    <property type="protein sequence ID" value="TYB31365.1"/>
    <property type="molecule type" value="Genomic_DNA"/>
</dbReference>
<dbReference type="InterPro" id="IPR049142">
    <property type="entry name" value="MS_channel_1st"/>
</dbReference>
<dbReference type="AlphaFoldDB" id="A0A5D0MHK9"/>
<feature type="transmembrane region" description="Helical" evidence="7">
    <location>
        <begin position="53"/>
        <end position="72"/>
    </location>
</feature>
<keyword evidence="5 7" id="KW-1133">Transmembrane helix</keyword>
<comment type="subcellular location">
    <subcellularLocation>
        <location evidence="1">Cell membrane</location>
        <topology evidence="1">Multi-pass membrane protein</topology>
    </subcellularLocation>
</comment>
<organism evidence="11 12">
    <name type="scientific">Candidatus Mcinerneyibacterium aminivorans</name>
    <dbReference type="NCBI Taxonomy" id="2703815"/>
    <lineage>
        <taxon>Bacteria</taxon>
        <taxon>Candidatus Macinerneyibacteriota</taxon>
        <taxon>Candidatus Mcinerneyibacteria</taxon>
        <taxon>Candidatus Mcinerneyibacteriales</taxon>
        <taxon>Candidatus Mcinerneyibacteriaceae</taxon>
        <taxon>Candidatus Mcinerneyibacterium</taxon>
    </lineage>
</organism>
<dbReference type="InterPro" id="IPR023408">
    <property type="entry name" value="MscS_beta-dom_sf"/>
</dbReference>
<keyword evidence="6 7" id="KW-0472">Membrane</keyword>
<feature type="transmembrane region" description="Helical" evidence="7">
    <location>
        <begin position="78"/>
        <end position="106"/>
    </location>
</feature>
<accession>A0A5D0MHK9</accession>
<dbReference type="SUPFAM" id="SSF50182">
    <property type="entry name" value="Sm-like ribonucleoproteins"/>
    <property type="match status" value="1"/>
</dbReference>
<evidence type="ECO:0000256" key="4">
    <source>
        <dbReference type="ARBA" id="ARBA00022692"/>
    </source>
</evidence>
<gene>
    <name evidence="11" type="ORF">FXF47_04285</name>
</gene>
<dbReference type="Pfam" id="PF00924">
    <property type="entry name" value="MS_channel_2nd"/>
    <property type="match status" value="1"/>
</dbReference>
<sequence length="279" mass="31705">MENIIDNINLQTIIKISLILVLGIGSLKLLIYIVKKFLKKTVSIHTRKLIQKAIFWGGGLIILFTVLDQVGIKLTALLSALGIAGVAIGFASQTSFSNIISGIFLITERTFEIGDIVQIDSHLGRVVSIDLLSIKLKTFDNKLIRVPNEEMIKSPMINLTKYPIRRLDIEVGVAYKEDIGRVKNILFDIAKNDEYVLDEPGPIYRFKDFGNSSLDLVLGAWINSEDYFEAKNSFMEKIKERFDQEDIEIPFPHVTLYTGEETKEFPVKLNDIREIRKKE</sequence>
<evidence type="ECO:0000259" key="8">
    <source>
        <dbReference type="Pfam" id="PF00924"/>
    </source>
</evidence>
<dbReference type="Proteomes" id="UP000324143">
    <property type="component" value="Unassembled WGS sequence"/>
</dbReference>
<comment type="similarity">
    <text evidence="2">Belongs to the MscS (TC 1.A.23) family.</text>
</comment>
<reference evidence="11" key="1">
    <citation type="submission" date="2019-08" db="EMBL/GenBank/DDBJ databases">
        <title>Genomic characterization of a novel candidate phylum (ARYD3) from a high temperature, high salinity tertiary oil reservoir in north central Oklahoma, USA.</title>
        <authorList>
            <person name="Youssef N.H."/>
            <person name="Yadav A."/>
            <person name="Elshahed M.S."/>
        </authorList>
    </citation>
    <scope>NUCLEOTIDE SEQUENCE [LARGE SCALE GENOMIC DNA]</scope>
    <source>
        <strain evidence="11">ARYD3</strain>
    </source>
</reference>
<dbReference type="InterPro" id="IPR011066">
    <property type="entry name" value="MscS_channel_C_sf"/>
</dbReference>
<dbReference type="Gene3D" id="1.10.287.1260">
    <property type="match status" value="1"/>
</dbReference>
<evidence type="ECO:0000256" key="6">
    <source>
        <dbReference type="ARBA" id="ARBA00023136"/>
    </source>
</evidence>
<evidence type="ECO:0000256" key="3">
    <source>
        <dbReference type="ARBA" id="ARBA00022475"/>
    </source>
</evidence>
<dbReference type="InterPro" id="IPR010920">
    <property type="entry name" value="LSM_dom_sf"/>
</dbReference>
<protein>
    <submittedName>
        <fullName evidence="11">Mechanosensitive ion channel family protein</fullName>
    </submittedName>
</protein>
<dbReference type="SUPFAM" id="SSF82689">
    <property type="entry name" value="Mechanosensitive channel protein MscS (YggB), C-terminal domain"/>
    <property type="match status" value="1"/>
</dbReference>